<evidence type="ECO:0000256" key="1">
    <source>
        <dbReference type="SAM" id="MobiDB-lite"/>
    </source>
</evidence>
<dbReference type="GO" id="GO:0005829">
    <property type="term" value="C:cytosol"/>
    <property type="evidence" value="ECO:0007669"/>
    <property type="project" value="TreeGrafter"/>
</dbReference>
<dbReference type="AlphaFoldDB" id="F6G929"/>
<dbReference type="SUPFAM" id="SSF52540">
    <property type="entry name" value="P-loop containing nucleoside triphosphate hydrolases"/>
    <property type="match status" value="1"/>
</dbReference>
<dbReference type="GO" id="GO:0009898">
    <property type="term" value="C:cytoplasmic side of plasma membrane"/>
    <property type="evidence" value="ECO:0007669"/>
    <property type="project" value="TreeGrafter"/>
</dbReference>
<dbReference type="GO" id="GO:0051782">
    <property type="term" value="P:negative regulation of cell division"/>
    <property type="evidence" value="ECO:0007669"/>
    <property type="project" value="TreeGrafter"/>
</dbReference>
<geneLocation type="plasmid" evidence="3"/>
<dbReference type="Gene3D" id="3.40.50.300">
    <property type="entry name" value="P-loop containing nucleotide triphosphate hydrolases"/>
    <property type="match status" value="1"/>
</dbReference>
<dbReference type="Proteomes" id="UP000007953">
    <property type="component" value="Plasmid megaplasmid"/>
</dbReference>
<gene>
    <name evidence="2" type="primary">cpaE2</name>
    <name evidence="2" type="ordered locus">RSPO_m00908</name>
</gene>
<proteinExistence type="predicted"/>
<dbReference type="InterPro" id="IPR050625">
    <property type="entry name" value="ParA/MinD_ATPase"/>
</dbReference>
<accession>F6G929</accession>
<feature type="region of interest" description="Disordered" evidence="1">
    <location>
        <begin position="446"/>
        <end position="482"/>
    </location>
</feature>
<sequence length="482" mass="52039">MDYFLLHGGGHADGQSGGVHRWLAGAIRELGMLVAEASGHDAFLEQIGAVHPEVVFVRFASSPARADAPGQDQKLGEGTDAIGEATQLVAQLARLFPELPLVAVGAAADGRAMLAALRAGVKDFIDVDGAPAEAVRVVRRLLAERASAEPTRRGRVLAILGARPGVGTTTLAANLATLVRRTAGSDVMLLDLGQPLRDGALYLNVPANFHFVEAVRNLRRFDQVFVQTALSRHPNGLAVLPLPVSLAEMRDISFSEALGLLNRLRTFFDLQVVDLGGFNNIDFIAQLVKAADDVMLVTEQSVGAIVSAAELVQELKKREIDRDQLHLTISKFDARLSLDAEQIAERLEIPSVMTVPSRRQALVVASNQGATLAESHPIDPYVRAIAPPAWRAGWRACGRGWASASGANRGSRLSWICALRNGMRHDTTHRVLQPGRRGQRRVCRHAGVPGHQGSRARAPADPHRGTRRRVRPVVAQRHPALR</sequence>
<dbReference type="GO" id="GO:0005524">
    <property type="term" value="F:ATP binding"/>
    <property type="evidence" value="ECO:0007669"/>
    <property type="project" value="TreeGrafter"/>
</dbReference>
<dbReference type="PANTHER" id="PTHR43384:SF13">
    <property type="entry name" value="SLR0110 PROTEIN"/>
    <property type="match status" value="1"/>
</dbReference>
<dbReference type="PATRIC" id="fig|1031711.3.peg.4116"/>
<dbReference type="HOGENOM" id="CLU_043017_1_0_4"/>
<dbReference type="GO" id="GO:0016887">
    <property type="term" value="F:ATP hydrolysis activity"/>
    <property type="evidence" value="ECO:0007669"/>
    <property type="project" value="TreeGrafter"/>
</dbReference>
<dbReference type="PANTHER" id="PTHR43384">
    <property type="entry name" value="SEPTUM SITE-DETERMINING PROTEIN MIND HOMOLOG, CHLOROPLASTIC-RELATED"/>
    <property type="match status" value="1"/>
</dbReference>
<organism evidence="2 3">
    <name type="scientific">Ralstonia solanacearum (strain Po82)</name>
    <dbReference type="NCBI Taxonomy" id="1031711"/>
    <lineage>
        <taxon>Bacteria</taxon>
        <taxon>Pseudomonadati</taxon>
        <taxon>Pseudomonadota</taxon>
        <taxon>Betaproteobacteria</taxon>
        <taxon>Burkholderiales</taxon>
        <taxon>Burkholderiaceae</taxon>
        <taxon>Ralstonia</taxon>
        <taxon>Ralstonia solanacearum species complex</taxon>
    </lineage>
</organism>
<dbReference type="KEGG" id="rsn:RSPO_m00908"/>
<evidence type="ECO:0000313" key="3">
    <source>
        <dbReference type="Proteomes" id="UP000007953"/>
    </source>
</evidence>
<protein>
    <submittedName>
        <fullName evidence="2">Pilus assembly protein</fullName>
    </submittedName>
</protein>
<name>F6G929_RALS8</name>
<keyword evidence="2" id="KW-0614">Plasmid</keyword>
<evidence type="ECO:0000313" key="2">
    <source>
        <dbReference type="EMBL" id="AEG71546.1"/>
    </source>
</evidence>
<reference evidence="2 3" key="1">
    <citation type="journal article" date="2011" name="J. Bacteriol.">
        <title>Complete genome sequence of the plant pathogen Ralstonia solanacearum strain Po82.</title>
        <authorList>
            <person name="Xu J."/>
            <person name="Zheng H.J."/>
            <person name="Liu L."/>
            <person name="Pan Z.C."/>
            <person name="Prior P."/>
            <person name="Tang B."/>
            <person name="Xu J.S."/>
            <person name="Zhang H."/>
            <person name="Tian Q."/>
            <person name="Zhang L.Q."/>
            <person name="Feng J."/>
        </authorList>
    </citation>
    <scope>NUCLEOTIDE SEQUENCE [LARGE SCALE GENOMIC DNA]</scope>
    <source>
        <strain evidence="3">Po82</strain>
    </source>
</reference>
<dbReference type="InterPro" id="IPR027417">
    <property type="entry name" value="P-loop_NTPase"/>
</dbReference>
<dbReference type="Gene3D" id="3.40.50.2300">
    <property type="match status" value="1"/>
</dbReference>
<dbReference type="EMBL" id="CP002820">
    <property type="protein sequence ID" value="AEG71546.1"/>
    <property type="molecule type" value="Genomic_DNA"/>
</dbReference>